<dbReference type="Pfam" id="PF09839">
    <property type="entry name" value="DUF2066"/>
    <property type="match status" value="1"/>
</dbReference>
<organism evidence="1 2">
    <name type="scientific">Luteimonas vadosa</name>
    <dbReference type="NCBI Taxonomy" id="1165507"/>
    <lineage>
        <taxon>Bacteria</taxon>
        <taxon>Pseudomonadati</taxon>
        <taxon>Pseudomonadota</taxon>
        <taxon>Gammaproteobacteria</taxon>
        <taxon>Lysobacterales</taxon>
        <taxon>Lysobacteraceae</taxon>
        <taxon>Luteimonas</taxon>
    </lineage>
</organism>
<evidence type="ECO:0000313" key="1">
    <source>
        <dbReference type="EMBL" id="GAA4860998.1"/>
    </source>
</evidence>
<evidence type="ECO:0000313" key="2">
    <source>
        <dbReference type="Proteomes" id="UP001501323"/>
    </source>
</evidence>
<sequence>MDAGAWLRHHSGMNALPNRLDKEPGMARCRWMAAWVVALGLAVLPGLAAAQRMEGDVARADGLYSAEVPVTSQTASARQAGFARALVQVLAKLSGDKNVAGRPGVGRELRHASDFVDGYDFRQDEGRSASGAPTYRTTLVVRFKPSEVDAVASALGLPIWPQPRPKPVLWLAIDDGRGPRLVSLKQNDAARPVLDRAIERGYRLGLPSGTAAEQAAVGAIWRGDTGAIARLSSRYSPPKQLIGKLYRHEGGWKADWIFVDEGRVLSRWSEEGRDARRLMATGAEGTADALTRRYAKAGTAAPPGEHRVVFTGLHSADDFIRLSAYLQSTSVVRRITPVRATPEALELELDLLTGLSGFRRVVDESVLAAVSDGDAGDGVETASNAPVYRLR</sequence>
<name>A0ABP9DV88_9GAMM</name>
<accession>A0ABP9DV88</accession>
<comment type="caution">
    <text evidence="1">The sequence shown here is derived from an EMBL/GenBank/DDBJ whole genome shotgun (WGS) entry which is preliminary data.</text>
</comment>
<protein>
    <submittedName>
        <fullName evidence="1">DUF2066 domain-containing protein</fullName>
    </submittedName>
</protein>
<keyword evidence="2" id="KW-1185">Reference proteome</keyword>
<reference evidence="2" key="1">
    <citation type="journal article" date="2019" name="Int. J. Syst. Evol. Microbiol.">
        <title>The Global Catalogue of Microorganisms (GCM) 10K type strain sequencing project: providing services to taxonomists for standard genome sequencing and annotation.</title>
        <authorList>
            <consortium name="The Broad Institute Genomics Platform"/>
            <consortium name="The Broad Institute Genome Sequencing Center for Infectious Disease"/>
            <person name="Wu L."/>
            <person name="Ma J."/>
        </authorList>
    </citation>
    <scope>NUCLEOTIDE SEQUENCE [LARGE SCALE GENOMIC DNA]</scope>
    <source>
        <strain evidence="2">JCM 18392</strain>
    </source>
</reference>
<dbReference type="EMBL" id="BAABJY010000001">
    <property type="protein sequence ID" value="GAA4860998.1"/>
    <property type="molecule type" value="Genomic_DNA"/>
</dbReference>
<dbReference type="Proteomes" id="UP001501323">
    <property type="component" value="Unassembled WGS sequence"/>
</dbReference>
<dbReference type="InterPro" id="IPR018642">
    <property type="entry name" value="DUF2066"/>
</dbReference>
<gene>
    <name evidence="1" type="ORF">GCM10023332_11290</name>
</gene>
<proteinExistence type="predicted"/>